<name>A0A1Y6CR87_9PROT</name>
<accession>A0A1Y6CR87</accession>
<protein>
    <submittedName>
        <fullName evidence="1">Uncharacterized protein</fullName>
    </submittedName>
</protein>
<dbReference type="EMBL" id="FWZX01000048">
    <property type="protein sequence ID" value="SMF82846.1"/>
    <property type="molecule type" value="Genomic_DNA"/>
</dbReference>
<dbReference type="RefSeq" id="WP_085126993.1">
    <property type="nucleotide sequence ID" value="NZ_FWZX01000048.1"/>
</dbReference>
<proteinExistence type="predicted"/>
<evidence type="ECO:0000313" key="1">
    <source>
        <dbReference type="EMBL" id="SMF82846.1"/>
    </source>
</evidence>
<evidence type="ECO:0000313" key="2">
    <source>
        <dbReference type="Proteomes" id="UP000192917"/>
    </source>
</evidence>
<sequence length="407" mass="44975">MNSLQKLEANLERAWQAEDAARAAYATAEAAADRARDALDRHAQRVKAAFDISYATIDRAPEARLGHEPIGPLLDEQERLLAVFSAASRSRSEASRAAHAAWRRRFNLEQKLDRARAAAAETPRDGKAAGFADTKAARRYMSARNRCRMAVEPAAAAGDEQQEFWARFFEFAKGAIYPKPDKLYDWEALWQGEQERAYDVAKRHDDLLSVFGLVANKEADPIDAALVPLIERLGEFTWREVFEAWAGANLQDDQAWGHFVCVIRMLPFDPRRSAAEATAAATTPEKTGCCGVNVYVGGLQADLLAKIAAVRGGVIHLTAKEAEAVRSFAALTEPVPSGRAPKPDDTESRVPDPNHTCWSGTEVYFHPKLAKIILELAHYLPQSGRLIGVTWDDLREIKEFAAGLELP</sequence>
<organism evidence="1 2">
    <name type="scientific">Tistlia consotensis USBA 355</name>
    <dbReference type="NCBI Taxonomy" id="560819"/>
    <lineage>
        <taxon>Bacteria</taxon>
        <taxon>Pseudomonadati</taxon>
        <taxon>Pseudomonadota</taxon>
        <taxon>Alphaproteobacteria</taxon>
        <taxon>Rhodospirillales</taxon>
        <taxon>Rhodovibrionaceae</taxon>
        <taxon>Tistlia</taxon>
    </lineage>
</organism>
<reference evidence="1 2" key="1">
    <citation type="submission" date="2017-04" db="EMBL/GenBank/DDBJ databases">
        <authorList>
            <person name="Afonso C.L."/>
            <person name="Miller P.J."/>
            <person name="Scott M.A."/>
            <person name="Spackman E."/>
            <person name="Goraichik I."/>
            <person name="Dimitrov K.M."/>
            <person name="Suarez D.L."/>
            <person name="Swayne D.E."/>
        </authorList>
    </citation>
    <scope>NUCLEOTIDE SEQUENCE [LARGE SCALE GENOMIC DNA]</scope>
    <source>
        <strain evidence="1 2">USBA 355</strain>
    </source>
</reference>
<dbReference type="Proteomes" id="UP000192917">
    <property type="component" value="Unassembled WGS sequence"/>
</dbReference>
<gene>
    <name evidence="1" type="ORF">SAMN05428998_1488</name>
</gene>
<dbReference type="STRING" id="560819.SAMN05428998_1488"/>
<dbReference type="AlphaFoldDB" id="A0A1Y6CR87"/>
<keyword evidence="2" id="KW-1185">Reference proteome</keyword>